<dbReference type="PANTHER" id="PTHR30293">
    <property type="entry name" value="TRANSCRIPTIONAL REGULATORY PROTEIN NAC-RELATED"/>
    <property type="match status" value="1"/>
</dbReference>
<dbReference type="Gene3D" id="3.40.190.290">
    <property type="match status" value="1"/>
</dbReference>
<comment type="similarity">
    <text evidence="1">Belongs to the LysR transcriptional regulatory family.</text>
</comment>
<name>A0ABX1DQV3_9HYPH</name>
<dbReference type="Pfam" id="PF00126">
    <property type="entry name" value="HTH_1"/>
    <property type="match status" value="1"/>
</dbReference>
<dbReference type="InterPro" id="IPR036390">
    <property type="entry name" value="WH_DNA-bd_sf"/>
</dbReference>
<evidence type="ECO:0000256" key="2">
    <source>
        <dbReference type="ARBA" id="ARBA00023015"/>
    </source>
</evidence>
<evidence type="ECO:0000256" key="3">
    <source>
        <dbReference type="ARBA" id="ARBA00023125"/>
    </source>
</evidence>
<evidence type="ECO:0000313" key="8">
    <source>
        <dbReference type="Proteomes" id="UP000704467"/>
    </source>
</evidence>
<sequence>MVNMDKGHALLNFRQLSYFLALAEHGSISAAASAMNMAQPSLSENIAKLEKMLDVQLIIRGTRGIQMTEAGMALTRRGADILKSLDDLVEDIRSLSGEPRGPVSVGLPPSLSTLLSVPLLETIHTEYPDIRLHIAEAMSGDIIDWISTDRVDIGCVYEAYDSVPYSFEPLLSEELFLVTATDNWPGEIGPDGIALNPISAARLQEMPLVLTSPAHGARKLQEKFARSIGIQLNVVAAIDSLPHLVEMVSRASAYTILSHGAVSKQVAEGTLALVPIEEPTIRRNAYMVRKRSRPVSRACAVVESRIFLIIQEMVQRYGIRAVLQGEAAKALPSTEQITKMAG</sequence>
<evidence type="ECO:0000259" key="6">
    <source>
        <dbReference type="PROSITE" id="PS50931"/>
    </source>
</evidence>
<organism evidence="7 8">
    <name type="scientific">Brucella haematophila</name>
    <dbReference type="NCBI Taxonomy" id="419474"/>
    <lineage>
        <taxon>Bacteria</taxon>
        <taxon>Pseudomonadati</taxon>
        <taxon>Pseudomonadota</taxon>
        <taxon>Alphaproteobacteria</taxon>
        <taxon>Hyphomicrobiales</taxon>
        <taxon>Brucellaceae</taxon>
        <taxon>Brucella/Ochrobactrum group</taxon>
        <taxon>Brucella</taxon>
    </lineage>
</organism>
<accession>A0ABX1DQV3</accession>
<protein>
    <submittedName>
        <fullName evidence="7">LysR family transcriptional regulator</fullName>
    </submittedName>
</protein>
<dbReference type="PRINTS" id="PR00039">
    <property type="entry name" value="HTHLYSR"/>
</dbReference>
<feature type="domain" description="HTH lysR-type" evidence="6">
    <location>
        <begin position="11"/>
        <end position="68"/>
    </location>
</feature>
<keyword evidence="2" id="KW-0805">Transcription regulation</keyword>
<dbReference type="SUPFAM" id="SSF46785">
    <property type="entry name" value="Winged helix' DNA-binding domain"/>
    <property type="match status" value="1"/>
</dbReference>
<dbReference type="InterPro" id="IPR005119">
    <property type="entry name" value="LysR_subst-bd"/>
</dbReference>
<evidence type="ECO:0000256" key="4">
    <source>
        <dbReference type="ARBA" id="ARBA00023159"/>
    </source>
</evidence>
<dbReference type="Proteomes" id="UP000704467">
    <property type="component" value="Unassembled WGS sequence"/>
</dbReference>
<dbReference type="PROSITE" id="PS50931">
    <property type="entry name" value="HTH_LYSR"/>
    <property type="match status" value="1"/>
</dbReference>
<dbReference type="InterPro" id="IPR000847">
    <property type="entry name" value="LysR_HTH_N"/>
</dbReference>
<dbReference type="InterPro" id="IPR036388">
    <property type="entry name" value="WH-like_DNA-bd_sf"/>
</dbReference>
<evidence type="ECO:0000256" key="5">
    <source>
        <dbReference type="ARBA" id="ARBA00023163"/>
    </source>
</evidence>
<dbReference type="Pfam" id="PF03466">
    <property type="entry name" value="LysR_substrate"/>
    <property type="match status" value="1"/>
</dbReference>
<comment type="caution">
    <text evidence="7">The sequence shown here is derived from an EMBL/GenBank/DDBJ whole genome shotgun (WGS) entry which is preliminary data.</text>
</comment>
<keyword evidence="4" id="KW-0010">Activator</keyword>
<dbReference type="EMBL" id="JAAVLN010000003">
    <property type="protein sequence ID" value="NKC04931.1"/>
    <property type="molecule type" value="Genomic_DNA"/>
</dbReference>
<reference evidence="7 8" key="1">
    <citation type="submission" date="2020-03" db="EMBL/GenBank/DDBJ databases">
        <title>Whole genome sequencing of clinical and environmental type strains of Ochrobactrum.</title>
        <authorList>
            <person name="Dharne M."/>
        </authorList>
    </citation>
    <scope>NUCLEOTIDE SEQUENCE [LARGE SCALE GENOMIC DNA]</scope>
    <source>
        <strain evidence="7 8">CIP 109452</strain>
    </source>
</reference>
<dbReference type="Gene3D" id="1.10.10.10">
    <property type="entry name" value="Winged helix-like DNA-binding domain superfamily/Winged helix DNA-binding domain"/>
    <property type="match status" value="1"/>
</dbReference>
<dbReference type="SUPFAM" id="SSF53850">
    <property type="entry name" value="Periplasmic binding protein-like II"/>
    <property type="match status" value="1"/>
</dbReference>
<keyword evidence="3" id="KW-0238">DNA-binding</keyword>
<proteinExistence type="inferred from homology"/>
<gene>
    <name evidence="7" type="ORF">HED55_22465</name>
</gene>
<evidence type="ECO:0000313" key="7">
    <source>
        <dbReference type="EMBL" id="NKC04931.1"/>
    </source>
</evidence>
<dbReference type="PANTHER" id="PTHR30293:SF0">
    <property type="entry name" value="NITROGEN ASSIMILATION REGULATORY PROTEIN NAC"/>
    <property type="match status" value="1"/>
</dbReference>
<keyword evidence="8" id="KW-1185">Reference proteome</keyword>
<keyword evidence="5" id="KW-0804">Transcription</keyword>
<dbReference type="RefSeq" id="WP_138784463.1">
    <property type="nucleotide sequence ID" value="NZ_JBHEEQ010000001.1"/>
</dbReference>
<evidence type="ECO:0000256" key="1">
    <source>
        <dbReference type="ARBA" id="ARBA00009437"/>
    </source>
</evidence>